<dbReference type="Proteomes" id="UP000036000">
    <property type="component" value="Chromosome"/>
</dbReference>
<evidence type="ECO:0000259" key="1">
    <source>
        <dbReference type="Pfam" id="PF08765"/>
    </source>
</evidence>
<feature type="domain" description="Mor transcription activator" evidence="1">
    <location>
        <begin position="15"/>
        <end position="85"/>
    </location>
</feature>
<organism evidence="2 3">
    <name type="scientific">Levilactobacillus koreensis</name>
    <dbReference type="NCBI Taxonomy" id="637971"/>
    <lineage>
        <taxon>Bacteria</taxon>
        <taxon>Bacillati</taxon>
        <taxon>Bacillota</taxon>
        <taxon>Bacilli</taxon>
        <taxon>Lactobacillales</taxon>
        <taxon>Lactobacillaceae</taxon>
        <taxon>Levilactobacillus</taxon>
    </lineage>
</organism>
<evidence type="ECO:0000313" key="3">
    <source>
        <dbReference type="Proteomes" id="UP000036000"/>
    </source>
</evidence>
<dbReference type="RefSeq" id="WP_048733426.1">
    <property type="nucleotide sequence ID" value="NZ_CP012033.1"/>
</dbReference>
<gene>
    <name evidence="2" type="ORF">ABN16_04950</name>
</gene>
<dbReference type="AlphaFoldDB" id="A0AAC8ZGD4"/>
<accession>A0AAC8ZGD4</accession>
<name>A0AAC8ZGD4_9LACO</name>
<dbReference type="InterPro" id="IPR014875">
    <property type="entry name" value="Mor_transcription_activator"/>
</dbReference>
<proteinExistence type="predicted"/>
<dbReference type="InterPro" id="IPR009057">
    <property type="entry name" value="Homeodomain-like_sf"/>
</dbReference>
<dbReference type="SUPFAM" id="SSF46689">
    <property type="entry name" value="Homeodomain-like"/>
    <property type="match status" value="1"/>
</dbReference>
<dbReference type="PANTHER" id="PTHR37812:SF1">
    <property type="entry name" value="MU-LIKE PROPHAGE FLUMU PROTEIN C"/>
    <property type="match status" value="1"/>
</dbReference>
<evidence type="ECO:0000313" key="2">
    <source>
        <dbReference type="EMBL" id="AKP64410.1"/>
    </source>
</evidence>
<dbReference type="KEGG" id="lko:ABN16_04950"/>
<sequence>MTMRVDLLQDSYAQLYDLLGEELTEKLYQVYRGQQVSFPMRLYNRDKVAKQILTEYDGHNIAELTRKYDYSQRWVRQMIQEGRKEK</sequence>
<dbReference type="Gene3D" id="1.10.10.60">
    <property type="entry name" value="Homeodomain-like"/>
    <property type="match status" value="1"/>
</dbReference>
<dbReference type="PANTHER" id="PTHR37812">
    <property type="entry name" value="MU-LIKE PROPHAGE FLUMU PROTEIN C"/>
    <property type="match status" value="1"/>
</dbReference>
<dbReference type="Pfam" id="PF08765">
    <property type="entry name" value="Mor"/>
    <property type="match status" value="1"/>
</dbReference>
<dbReference type="InterPro" id="IPR052411">
    <property type="entry name" value="c-mor_Regulatory_Protein"/>
</dbReference>
<keyword evidence="3" id="KW-1185">Reference proteome</keyword>
<protein>
    <submittedName>
        <fullName evidence="2">Mor transcription activator family protein</fullName>
    </submittedName>
</protein>
<dbReference type="EMBL" id="CP012033">
    <property type="protein sequence ID" value="AKP64410.1"/>
    <property type="molecule type" value="Genomic_DNA"/>
</dbReference>
<reference evidence="2 3" key="1">
    <citation type="submission" date="2015-07" db="EMBL/GenBank/DDBJ databases">
        <title>Lactobacillus korensis/26-25/ whole genome sequencing.</title>
        <authorList>
            <person name="Kim M.K."/>
            <person name="Im W.-T."/>
            <person name="Srinivasan S."/>
            <person name="Lee J.-J."/>
        </authorList>
    </citation>
    <scope>NUCLEOTIDE SEQUENCE [LARGE SCALE GENOMIC DNA]</scope>
    <source>
        <strain evidence="2 3">26-25</strain>
    </source>
</reference>